<evidence type="ECO:0000256" key="1">
    <source>
        <dbReference type="ARBA" id="ARBA00006775"/>
    </source>
</evidence>
<dbReference type="GO" id="GO:0050053">
    <property type="term" value="F:levansucrase activity"/>
    <property type="evidence" value="ECO:0007669"/>
    <property type="project" value="InterPro"/>
</dbReference>
<evidence type="ECO:0000256" key="4">
    <source>
        <dbReference type="RuleBase" id="RU361220"/>
    </source>
</evidence>
<evidence type="ECO:0000313" key="6">
    <source>
        <dbReference type="Proteomes" id="UP000218151"/>
    </source>
</evidence>
<keyword evidence="6" id="KW-1185">Reference proteome</keyword>
<evidence type="ECO:0000256" key="2">
    <source>
        <dbReference type="PIRSR" id="PIRSR603469-2"/>
    </source>
</evidence>
<evidence type="ECO:0000313" key="5">
    <source>
        <dbReference type="EMBL" id="PAX06641.1"/>
    </source>
</evidence>
<comment type="similarity">
    <text evidence="1 4">Belongs to the glycosyl hydrolase 68 family.</text>
</comment>
<dbReference type="RefSeq" id="WP_095999386.1">
    <property type="nucleotide sequence ID" value="NZ_NSLI01000005.1"/>
</dbReference>
<feature type="site" description="Transition state stabilizer" evidence="3">
    <location>
        <position position="192"/>
    </location>
</feature>
<dbReference type="AlphaFoldDB" id="A0A2A2SCA9"/>
<dbReference type="InterPro" id="IPR003469">
    <property type="entry name" value="Glyco_hydro_68"/>
</dbReference>
<comment type="caution">
    <text evidence="5">The sequence shown here is derived from an EMBL/GenBank/DDBJ whole genome shotgun (WGS) entry which is preliminary data.</text>
</comment>
<dbReference type="OrthoDB" id="3359526at2"/>
<dbReference type="InterPro" id="IPR023296">
    <property type="entry name" value="Glyco_hydro_beta-prop_sf"/>
</dbReference>
<dbReference type="SUPFAM" id="SSF75005">
    <property type="entry name" value="Arabinanase/levansucrase/invertase"/>
    <property type="match status" value="1"/>
</dbReference>
<dbReference type="CDD" id="cd08997">
    <property type="entry name" value="GH68"/>
    <property type="match status" value="1"/>
</dbReference>
<dbReference type="Gene3D" id="2.115.10.20">
    <property type="entry name" value="Glycosyl hydrolase domain, family 43"/>
    <property type="match status" value="1"/>
</dbReference>
<gene>
    <name evidence="5" type="ORF">CKY28_16000</name>
</gene>
<dbReference type="Proteomes" id="UP000218151">
    <property type="component" value="Unassembled WGS sequence"/>
</dbReference>
<feature type="binding site" evidence="2">
    <location>
        <position position="38"/>
    </location>
    <ligand>
        <name>substrate</name>
    </ligand>
</feature>
<dbReference type="Pfam" id="PF02435">
    <property type="entry name" value="Glyco_hydro_68"/>
    <property type="match status" value="1"/>
</dbReference>
<sequence>MTPFRWTPEHVAAIGRAPVPSAPLITAAPRVIEGVDLWDHWPVLEEKGDLAEIAGGLLVVALSAPVLPDPDARHAMARLRLLHRRGETWRDLGPLLPDGFSPGSREWAGSAVVDRERRRLTLYFTAAGARGEAAVTFDQRLFETSAALDVAGDAVRLGDWTRPAEIVRPDGVTYETDMAGGGAVGTIKAFRDPYHLRQNGNDVVLFAASRAGAASAFNGLVGAAVRCGQGWSLLPPLVDATGVNNELERPHGVRHAGLTYLFWSTQAKVFAPGLDAPTGLYGLVAEGLDGPWRPLNGHGLVFANPAAAPAQAYSWQVLPDLSVWGFADMVGLAHPPRNSAEARAHFAGTPAPVLRLRLDGDRAVLA</sequence>
<proteinExistence type="inferred from homology"/>
<feature type="binding site" evidence="2">
    <location>
        <begin position="191"/>
        <end position="192"/>
    </location>
    <ligand>
        <name>substrate</name>
    </ligand>
</feature>
<accession>A0A2A2SCA9</accession>
<dbReference type="GO" id="GO:0009758">
    <property type="term" value="P:carbohydrate utilization"/>
    <property type="evidence" value="ECO:0007669"/>
    <property type="project" value="InterPro"/>
</dbReference>
<name>A0A2A2SCA9_9SPHN</name>
<dbReference type="EMBL" id="NSLI01000005">
    <property type="protein sequence ID" value="PAX06641.1"/>
    <property type="molecule type" value="Genomic_DNA"/>
</dbReference>
<protein>
    <submittedName>
        <fullName evidence="5">Glycoside hydrolase 68 family protein</fullName>
    </submittedName>
</protein>
<feature type="binding site" evidence="2">
    <location>
        <position position="108"/>
    </location>
    <ligand>
        <name>substrate</name>
    </ligand>
</feature>
<dbReference type="GO" id="GO:0016787">
    <property type="term" value="F:hydrolase activity"/>
    <property type="evidence" value="ECO:0007669"/>
    <property type="project" value="UniProtKB-KW"/>
</dbReference>
<keyword evidence="5" id="KW-0378">Hydrolase</keyword>
<reference evidence="6" key="1">
    <citation type="submission" date="2017-09" db="EMBL/GenBank/DDBJ databases">
        <authorList>
            <person name="Feng G."/>
            <person name="Zhu H."/>
        </authorList>
    </citation>
    <scope>NUCLEOTIDE SEQUENCE [LARGE SCALE GENOMIC DNA]</scope>
    <source>
        <strain evidence="6">1PNM-20</strain>
    </source>
</reference>
<evidence type="ECO:0000256" key="3">
    <source>
        <dbReference type="PIRSR" id="PIRSR603469-4"/>
    </source>
</evidence>
<organism evidence="5 6">
    <name type="scientific">Sphingomonas lenta</name>
    <dbReference type="NCBI Taxonomy" id="1141887"/>
    <lineage>
        <taxon>Bacteria</taxon>
        <taxon>Pseudomonadati</taxon>
        <taxon>Pseudomonadota</taxon>
        <taxon>Alphaproteobacteria</taxon>
        <taxon>Sphingomonadales</taxon>
        <taxon>Sphingomonadaceae</taxon>
        <taxon>Sphingomonas</taxon>
    </lineage>
</organism>